<comment type="subcellular location">
    <subcellularLocation>
        <location evidence="1">Cell membrane</location>
        <topology evidence="1">Multi-pass membrane protein</topology>
    </subcellularLocation>
</comment>
<feature type="compositionally biased region" description="Polar residues" evidence="9">
    <location>
        <begin position="321"/>
        <end position="330"/>
    </location>
</feature>
<evidence type="ECO:0000256" key="3">
    <source>
        <dbReference type="ARBA" id="ARBA00022448"/>
    </source>
</evidence>
<dbReference type="Proteomes" id="UP000281975">
    <property type="component" value="Unassembled WGS sequence"/>
</dbReference>
<reference evidence="12 13" key="1">
    <citation type="submission" date="2018-10" db="EMBL/GenBank/DDBJ databases">
        <title>Genomic Encyclopedia of Type Strains, Phase IV (KMG-IV): sequencing the most valuable type-strain genomes for metagenomic binning, comparative biology and taxonomic classification.</title>
        <authorList>
            <person name="Goeker M."/>
        </authorList>
    </citation>
    <scope>NUCLEOTIDE SEQUENCE [LARGE SCALE GENOMIC DNA]</scope>
    <source>
        <strain evidence="12 13">DSM 23229</strain>
    </source>
</reference>
<keyword evidence="13" id="KW-1185">Reference proteome</keyword>
<keyword evidence="6" id="KW-0249">Electron transport</keyword>
<dbReference type="CDD" id="cd04212">
    <property type="entry name" value="CuRO_UO_II"/>
    <property type="match status" value="1"/>
</dbReference>
<dbReference type="PROSITE" id="PS50857">
    <property type="entry name" value="COX2_CUA"/>
    <property type="match status" value="1"/>
</dbReference>
<dbReference type="SUPFAM" id="SSF49503">
    <property type="entry name" value="Cupredoxins"/>
    <property type="match status" value="1"/>
</dbReference>
<keyword evidence="4" id="KW-1003">Cell membrane</keyword>
<evidence type="ECO:0000313" key="13">
    <source>
        <dbReference type="Proteomes" id="UP000281975"/>
    </source>
</evidence>
<dbReference type="AlphaFoldDB" id="A0A420WZC8"/>
<feature type="region of interest" description="Disordered" evidence="9">
    <location>
        <begin position="309"/>
        <end position="334"/>
    </location>
</feature>
<keyword evidence="5 10" id="KW-0812">Transmembrane</keyword>
<evidence type="ECO:0000256" key="1">
    <source>
        <dbReference type="ARBA" id="ARBA00004651"/>
    </source>
</evidence>
<evidence type="ECO:0000256" key="4">
    <source>
        <dbReference type="ARBA" id="ARBA00022475"/>
    </source>
</evidence>
<feature type="domain" description="Cytochrome oxidase subunit II copper A binding" evidence="11">
    <location>
        <begin position="137"/>
        <end position="249"/>
    </location>
</feature>
<proteinExistence type="inferred from homology"/>
<feature type="transmembrane region" description="Helical" evidence="10">
    <location>
        <begin position="21"/>
        <end position="43"/>
    </location>
</feature>
<dbReference type="GO" id="GO:0042773">
    <property type="term" value="P:ATP synthesis coupled electron transport"/>
    <property type="evidence" value="ECO:0007669"/>
    <property type="project" value="TreeGrafter"/>
</dbReference>
<dbReference type="InterPro" id="IPR002429">
    <property type="entry name" value="CcO_II-like_C"/>
</dbReference>
<evidence type="ECO:0000256" key="5">
    <source>
        <dbReference type="ARBA" id="ARBA00022692"/>
    </source>
</evidence>
<dbReference type="RefSeq" id="WP_121171302.1">
    <property type="nucleotide sequence ID" value="NZ_RBIN01000002.1"/>
</dbReference>
<evidence type="ECO:0000256" key="6">
    <source>
        <dbReference type="ARBA" id="ARBA00022982"/>
    </source>
</evidence>
<dbReference type="GO" id="GO:0005886">
    <property type="term" value="C:plasma membrane"/>
    <property type="evidence" value="ECO:0007669"/>
    <property type="project" value="UniProtKB-SubCell"/>
</dbReference>
<dbReference type="InterPro" id="IPR008972">
    <property type="entry name" value="Cupredoxin"/>
</dbReference>
<evidence type="ECO:0000256" key="10">
    <source>
        <dbReference type="SAM" id="Phobius"/>
    </source>
</evidence>
<accession>A0A420WZC8</accession>
<dbReference type="GO" id="GO:0005507">
    <property type="term" value="F:copper ion binding"/>
    <property type="evidence" value="ECO:0007669"/>
    <property type="project" value="InterPro"/>
</dbReference>
<protein>
    <submittedName>
        <fullName evidence="12">Cytochrome o ubiquinol oxidase subunit 2</fullName>
    </submittedName>
</protein>
<dbReference type="InterPro" id="IPR036257">
    <property type="entry name" value="Cyt_c_oxidase_su2_TM_sf"/>
</dbReference>
<comment type="similarity">
    <text evidence="2">Belongs to the cytochrome c oxidase subunit 2 family.</text>
</comment>
<dbReference type="OrthoDB" id="9781261at2"/>
<feature type="transmembrane region" description="Helical" evidence="10">
    <location>
        <begin position="58"/>
        <end position="83"/>
    </location>
</feature>
<name>A0A420WZC8_9GAMM</name>
<sequence length="361" mass="40065">MNISNLGPVTGIRGNPGTRLIRCWITLLSITLLAGCSDGHISFLDPQGPIARAQYEHFWFVIGMCLIVVLPVFIFTPLIAWRYRYHGKAVYKPSWAFSKVMDTLIWGVPFVVVAIMSVVLWQQTTTLDPYKPLDGPQKPLQVEVVGFDWKWLFIYPDQGIATVGRLVIPADRPISFRLTSASVMQTFFIPALGSQMDVMNRMVTRLHLKASHTGTFKGRNMQYNGRGFHKQQFDVDAVSPEAFDEFVQRVKQQGQPLGRQAYTALSRRGTSEDVARALGLHGDTVRFSRVSGALFSTIVNSAHADWAAPVARPPRAGPAATTNGDSTHPGTTMPARAIPLRQTTRATSLPQADHQHRETAQ</sequence>
<evidence type="ECO:0000256" key="2">
    <source>
        <dbReference type="ARBA" id="ARBA00007866"/>
    </source>
</evidence>
<keyword evidence="8 10" id="KW-0472">Membrane</keyword>
<evidence type="ECO:0000259" key="11">
    <source>
        <dbReference type="PROSITE" id="PS50857"/>
    </source>
</evidence>
<keyword evidence="7 10" id="KW-1133">Transmembrane helix</keyword>
<evidence type="ECO:0000256" key="9">
    <source>
        <dbReference type="SAM" id="MobiDB-lite"/>
    </source>
</evidence>
<evidence type="ECO:0000256" key="7">
    <source>
        <dbReference type="ARBA" id="ARBA00022989"/>
    </source>
</evidence>
<dbReference type="PANTHER" id="PTHR22888:SF18">
    <property type="entry name" value="CYTOCHROME BO(3) UBIQUINOL OXIDASE SUBUNIT 2"/>
    <property type="match status" value="1"/>
</dbReference>
<dbReference type="SUPFAM" id="SSF81464">
    <property type="entry name" value="Cytochrome c oxidase subunit II-like, transmembrane region"/>
    <property type="match status" value="1"/>
</dbReference>
<dbReference type="PANTHER" id="PTHR22888">
    <property type="entry name" value="CYTOCHROME C OXIDASE, SUBUNIT II"/>
    <property type="match status" value="1"/>
</dbReference>
<dbReference type="EMBL" id="RBIN01000002">
    <property type="protein sequence ID" value="RKR06693.1"/>
    <property type="molecule type" value="Genomic_DNA"/>
</dbReference>
<comment type="caution">
    <text evidence="12">The sequence shown here is derived from an EMBL/GenBank/DDBJ whole genome shotgun (WGS) entry which is preliminary data.</text>
</comment>
<keyword evidence="3" id="KW-0813">Transport</keyword>
<dbReference type="Gene3D" id="2.60.40.420">
    <property type="entry name" value="Cupredoxins - blue copper proteins"/>
    <property type="match status" value="1"/>
</dbReference>
<dbReference type="Pfam" id="PF00116">
    <property type="entry name" value="COX2"/>
    <property type="match status" value="1"/>
</dbReference>
<evidence type="ECO:0000313" key="12">
    <source>
        <dbReference type="EMBL" id="RKR06693.1"/>
    </source>
</evidence>
<dbReference type="Gene3D" id="1.10.287.90">
    <property type="match status" value="1"/>
</dbReference>
<gene>
    <name evidence="12" type="ORF">C7446_0686</name>
</gene>
<feature type="transmembrane region" description="Helical" evidence="10">
    <location>
        <begin position="104"/>
        <end position="121"/>
    </location>
</feature>
<evidence type="ECO:0000256" key="8">
    <source>
        <dbReference type="ARBA" id="ARBA00023136"/>
    </source>
</evidence>
<dbReference type="InterPro" id="IPR034227">
    <property type="entry name" value="CuRO_UO_II"/>
</dbReference>
<organism evidence="12 13">
    <name type="scientific">Kushneria sinocarnis</name>
    <dbReference type="NCBI Taxonomy" id="595502"/>
    <lineage>
        <taxon>Bacteria</taxon>
        <taxon>Pseudomonadati</taxon>
        <taxon>Pseudomonadota</taxon>
        <taxon>Gammaproteobacteria</taxon>
        <taxon>Oceanospirillales</taxon>
        <taxon>Halomonadaceae</taxon>
        <taxon>Kushneria</taxon>
    </lineage>
</organism>
<dbReference type="InterPro" id="IPR045187">
    <property type="entry name" value="CcO_II"/>
</dbReference>
<dbReference type="GO" id="GO:0004129">
    <property type="term" value="F:cytochrome-c oxidase activity"/>
    <property type="evidence" value="ECO:0007669"/>
    <property type="project" value="InterPro"/>
</dbReference>